<dbReference type="EMBL" id="ASQP01000602">
    <property type="protein sequence ID" value="OMI32969.1"/>
    <property type="molecule type" value="Genomic_DNA"/>
</dbReference>
<feature type="region of interest" description="Disordered" evidence="1">
    <location>
        <begin position="1"/>
        <end position="22"/>
    </location>
</feature>
<reference evidence="2 3" key="1">
    <citation type="submission" date="2013-05" db="EMBL/GenBank/DDBJ databases">
        <title>Genome sequence of Streptomyces sparsogenes DSM 40356.</title>
        <authorList>
            <person name="Coyne S."/>
            <person name="Seebeck F.P."/>
        </authorList>
    </citation>
    <scope>NUCLEOTIDE SEQUENCE [LARGE SCALE GENOMIC DNA]</scope>
    <source>
        <strain evidence="2 3">DSM 40356</strain>
    </source>
</reference>
<name>A0A1R1S456_9ACTN</name>
<gene>
    <name evidence="2" type="ORF">SPAR_43838</name>
</gene>
<dbReference type="AlphaFoldDB" id="A0A1R1S456"/>
<evidence type="ECO:0000313" key="3">
    <source>
        <dbReference type="Proteomes" id="UP000186168"/>
    </source>
</evidence>
<accession>A0A1R1S456</accession>
<proteinExistence type="predicted"/>
<comment type="caution">
    <text evidence="2">The sequence shown here is derived from an EMBL/GenBank/DDBJ whole genome shotgun (WGS) entry which is preliminary data.</text>
</comment>
<protein>
    <submittedName>
        <fullName evidence="2">MerR family transcriptional regulator</fullName>
    </submittedName>
</protein>
<evidence type="ECO:0000313" key="2">
    <source>
        <dbReference type="EMBL" id="OMI32969.1"/>
    </source>
</evidence>
<dbReference type="Proteomes" id="UP000186168">
    <property type="component" value="Unassembled WGS sequence"/>
</dbReference>
<keyword evidence="3" id="KW-1185">Reference proteome</keyword>
<evidence type="ECO:0000256" key="1">
    <source>
        <dbReference type="SAM" id="MobiDB-lite"/>
    </source>
</evidence>
<dbReference type="STRING" id="67365.GCA_001704635_01524"/>
<feature type="compositionally biased region" description="Polar residues" evidence="1">
    <location>
        <begin position="1"/>
        <end position="11"/>
    </location>
</feature>
<sequence>PSASAPGTRPSTARGGKPIPDGLKLTLPADRAAALAELAAAEQRCCPFFDFRVHLHGPRLSLEVRAPADGADLLAELFGAAS</sequence>
<feature type="non-terminal residue" evidence="2">
    <location>
        <position position="1"/>
    </location>
</feature>
<organism evidence="2 3">
    <name type="scientific">Streptomyces sparsogenes DSM 40356</name>
    <dbReference type="NCBI Taxonomy" id="1331668"/>
    <lineage>
        <taxon>Bacteria</taxon>
        <taxon>Bacillati</taxon>
        <taxon>Actinomycetota</taxon>
        <taxon>Actinomycetes</taxon>
        <taxon>Kitasatosporales</taxon>
        <taxon>Streptomycetaceae</taxon>
        <taxon>Streptomyces</taxon>
    </lineage>
</organism>